<evidence type="ECO:0000313" key="4">
    <source>
        <dbReference type="Proteomes" id="UP001501758"/>
    </source>
</evidence>
<dbReference type="RefSeq" id="WP_343914389.1">
    <property type="nucleotide sequence ID" value="NZ_BAAAGE010000005.1"/>
</dbReference>
<gene>
    <name evidence="3" type="ORF">GCM10009430_43840</name>
</gene>
<proteinExistence type="predicted"/>
<dbReference type="PANTHER" id="PTHR40048:SF1">
    <property type="entry name" value="RHAMNOSYL O-METHYLTRANSFERASE"/>
    <property type="match status" value="1"/>
</dbReference>
<dbReference type="EMBL" id="BAAAGE010000005">
    <property type="protein sequence ID" value="GAA0731523.1"/>
    <property type="molecule type" value="Genomic_DNA"/>
</dbReference>
<organism evidence="3 4">
    <name type="scientific">Aquimarina litoralis</name>
    <dbReference type="NCBI Taxonomy" id="584605"/>
    <lineage>
        <taxon>Bacteria</taxon>
        <taxon>Pseudomonadati</taxon>
        <taxon>Bacteroidota</taxon>
        <taxon>Flavobacteriia</taxon>
        <taxon>Flavobacteriales</taxon>
        <taxon>Flavobacteriaceae</taxon>
        <taxon>Aquimarina</taxon>
    </lineage>
</organism>
<reference evidence="3 4" key="1">
    <citation type="journal article" date="2019" name="Int. J. Syst. Evol. Microbiol.">
        <title>The Global Catalogue of Microorganisms (GCM) 10K type strain sequencing project: providing services to taxonomists for standard genome sequencing and annotation.</title>
        <authorList>
            <consortium name="The Broad Institute Genomics Platform"/>
            <consortium name="The Broad Institute Genome Sequencing Center for Infectious Disease"/>
            <person name="Wu L."/>
            <person name="Ma J."/>
        </authorList>
    </citation>
    <scope>NUCLEOTIDE SEQUENCE [LARGE SCALE GENOMIC DNA]</scope>
    <source>
        <strain evidence="3 4">JCM 15974</strain>
    </source>
</reference>
<keyword evidence="1" id="KW-0489">Methyltransferase</keyword>
<dbReference type="InterPro" id="IPR029063">
    <property type="entry name" value="SAM-dependent_MTases_sf"/>
</dbReference>
<keyword evidence="2" id="KW-0808">Transferase</keyword>
<protein>
    <recommendedName>
        <fullName evidence="5">Rhamnosyl O-methyltransferase</fullName>
    </recommendedName>
</protein>
<dbReference type="CDD" id="cd02440">
    <property type="entry name" value="AdoMet_MTases"/>
    <property type="match status" value="1"/>
</dbReference>
<dbReference type="PANTHER" id="PTHR40048">
    <property type="entry name" value="RHAMNOSYL O-METHYLTRANSFERASE"/>
    <property type="match status" value="1"/>
</dbReference>
<evidence type="ECO:0000313" key="3">
    <source>
        <dbReference type="EMBL" id="GAA0731523.1"/>
    </source>
</evidence>
<sequence>MIKDKFMVKTKESKEQLDGKMLKIIFDEFSIAWSKKMDTQGNVPTFQDLLIKDGLTIFSLNIDRIHPDDDLEKIFVKMENFVPRENIEAFVSQIVNWYYGRYVNYDKRTKSNPNFLRKSSQDRSFSMSQGQFDCLKWKDTILFKTVYDLAIYQMLIWDLKPKTILEIGSGTGGSAVWMSDLIAAYGFDCQIISFDINPPSTKYKNVTFLKGDSNKIDTVLTVDMLKELPHPWLIIEDAHVNVHGVLSYFHRFMDKGDYLIVEDSGEKQEVIARFLEDKKQHYLVDALYCDFFGHNVTCSYDSIFRRT</sequence>
<dbReference type="Gene3D" id="3.40.50.150">
    <property type="entry name" value="Vaccinia Virus protein VP39"/>
    <property type="match status" value="1"/>
</dbReference>
<evidence type="ECO:0008006" key="5">
    <source>
        <dbReference type="Google" id="ProtNLM"/>
    </source>
</evidence>
<keyword evidence="4" id="KW-1185">Reference proteome</keyword>
<evidence type="ECO:0000256" key="1">
    <source>
        <dbReference type="ARBA" id="ARBA00022603"/>
    </source>
</evidence>
<dbReference type="InterPro" id="IPR007072">
    <property type="entry name" value="RNMT_CmcI"/>
</dbReference>
<dbReference type="Pfam" id="PF04989">
    <property type="entry name" value="RMNT_CmcI"/>
    <property type="match status" value="1"/>
</dbReference>
<accession>A0ABN1J7T6</accession>
<comment type="caution">
    <text evidence="3">The sequence shown here is derived from an EMBL/GenBank/DDBJ whole genome shotgun (WGS) entry which is preliminary data.</text>
</comment>
<evidence type="ECO:0000256" key="2">
    <source>
        <dbReference type="ARBA" id="ARBA00022679"/>
    </source>
</evidence>
<dbReference type="Proteomes" id="UP001501758">
    <property type="component" value="Unassembled WGS sequence"/>
</dbReference>
<dbReference type="SUPFAM" id="SSF53335">
    <property type="entry name" value="S-adenosyl-L-methionine-dependent methyltransferases"/>
    <property type="match status" value="1"/>
</dbReference>
<name>A0ABN1J7T6_9FLAO</name>